<reference evidence="1 2" key="1">
    <citation type="journal article" date="2016" name="Nat. Commun.">
        <title>Thousands of microbial genomes shed light on interconnected biogeochemical processes in an aquifer system.</title>
        <authorList>
            <person name="Anantharaman K."/>
            <person name="Brown C.T."/>
            <person name="Hug L.A."/>
            <person name="Sharon I."/>
            <person name="Castelle C.J."/>
            <person name="Probst A.J."/>
            <person name="Thomas B.C."/>
            <person name="Singh A."/>
            <person name="Wilkins M.J."/>
            <person name="Karaoz U."/>
            <person name="Brodie E.L."/>
            <person name="Williams K.H."/>
            <person name="Hubbard S.S."/>
            <person name="Banfield J.F."/>
        </authorList>
    </citation>
    <scope>NUCLEOTIDE SEQUENCE [LARGE SCALE GENOMIC DNA]</scope>
</reference>
<dbReference type="Proteomes" id="UP000176377">
    <property type="component" value="Unassembled WGS sequence"/>
</dbReference>
<dbReference type="AlphaFoldDB" id="A0A1F6DHE0"/>
<organism evidence="1 2">
    <name type="scientific">Candidatus Kaiserbacteria bacterium RIFCSPHIGHO2_01_FULL_56_24</name>
    <dbReference type="NCBI Taxonomy" id="1798487"/>
    <lineage>
        <taxon>Bacteria</taxon>
        <taxon>Candidatus Kaiseribacteriota</taxon>
    </lineage>
</organism>
<dbReference type="EMBL" id="MFLA01000001">
    <property type="protein sequence ID" value="OGG60801.1"/>
    <property type="molecule type" value="Genomic_DNA"/>
</dbReference>
<comment type="caution">
    <text evidence="1">The sequence shown here is derived from an EMBL/GenBank/DDBJ whole genome shotgun (WGS) entry which is preliminary data.</text>
</comment>
<proteinExistence type="predicted"/>
<protein>
    <submittedName>
        <fullName evidence="1">Uncharacterized protein</fullName>
    </submittedName>
</protein>
<accession>A0A1F6DHE0</accession>
<name>A0A1F6DHE0_9BACT</name>
<evidence type="ECO:0000313" key="2">
    <source>
        <dbReference type="Proteomes" id="UP000176377"/>
    </source>
</evidence>
<sequence length="82" mass="9457">MLANPREERMDEQDTHLGWCKRRAIDALQRGTIHDAFRKFVADMEEHPDTRDHSGIEEGKRLLYGGGTVTERSMEQFINALA</sequence>
<evidence type="ECO:0000313" key="1">
    <source>
        <dbReference type="EMBL" id="OGG60801.1"/>
    </source>
</evidence>
<gene>
    <name evidence="1" type="ORF">A2765_01675</name>
</gene>